<evidence type="ECO:0000256" key="5">
    <source>
        <dbReference type="HAMAP-Rule" id="MF_00731"/>
    </source>
</evidence>
<dbReference type="InterPro" id="IPR042099">
    <property type="entry name" value="ANL_N_sf"/>
</dbReference>
<comment type="similarity">
    <text evidence="5">Belongs to the ATP-dependent AMP-binding enzyme family. MenE subfamily.</text>
</comment>
<dbReference type="GO" id="GO:0005524">
    <property type="term" value="F:ATP binding"/>
    <property type="evidence" value="ECO:0007669"/>
    <property type="project" value="UniProtKB-KW"/>
</dbReference>
<keyword evidence="2 5" id="KW-0436">Ligase</keyword>
<keyword evidence="1 5" id="KW-0474">Menaquinone biosynthesis</keyword>
<evidence type="ECO:0000256" key="1">
    <source>
        <dbReference type="ARBA" id="ARBA00022428"/>
    </source>
</evidence>
<dbReference type="AlphaFoldDB" id="A0A6B0YVJ1"/>
<dbReference type="Gene3D" id="3.30.300.30">
    <property type="match status" value="1"/>
</dbReference>
<dbReference type="Gene3D" id="3.40.50.12780">
    <property type="entry name" value="N-terminal domain of ligase-like"/>
    <property type="match status" value="1"/>
</dbReference>
<dbReference type="Pfam" id="PF13193">
    <property type="entry name" value="AMP-binding_C"/>
    <property type="match status" value="1"/>
</dbReference>
<reference evidence="8" key="1">
    <citation type="submission" date="2019-09" db="EMBL/GenBank/DDBJ databases">
        <title>Characterisation of the sponge microbiome using genome-centric metagenomics.</title>
        <authorList>
            <person name="Engelberts J.P."/>
            <person name="Robbins S.J."/>
            <person name="De Goeij J.M."/>
            <person name="Aranda M."/>
            <person name="Bell S.C."/>
            <person name="Webster N.S."/>
        </authorList>
    </citation>
    <scope>NUCLEOTIDE SEQUENCE</scope>
    <source>
        <strain evidence="8">SB0664_bin_27</strain>
    </source>
</reference>
<feature type="domain" description="AMP-dependent synthetase/ligase" evidence="6">
    <location>
        <begin position="11"/>
        <end position="375"/>
    </location>
</feature>
<evidence type="ECO:0000259" key="6">
    <source>
        <dbReference type="Pfam" id="PF00501"/>
    </source>
</evidence>
<dbReference type="InterPro" id="IPR020845">
    <property type="entry name" value="AMP-binding_CS"/>
</dbReference>
<dbReference type="PROSITE" id="PS00455">
    <property type="entry name" value="AMP_BINDING"/>
    <property type="match status" value="1"/>
</dbReference>
<dbReference type="GO" id="GO:0009234">
    <property type="term" value="P:menaquinone biosynthetic process"/>
    <property type="evidence" value="ECO:0007669"/>
    <property type="project" value="UniProtKB-UniRule"/>
</dbReference>
<comment type="caution">
    <text evidence="8">The sequence shown here is derived from an EMBL/GenBank/DDBJ whole genome shotgun (WGS) entry which is preliminary data.</text>
</comment>
<dbReference type="EMBL" id="VXRG01000100">
    <property type="protein sequence ID" value="MXY94155.1"/>
    <property type="molecule type" value="Genomic_DNA"/>
</dbReference>
<dbReference type="PANTHER" id="PTHR43767:SF1">
    <property type="entry name" value="NONRIBOSOMAL PEPTIDE SYNTHASE PES1 (EUROFUNG)-RELATED"/>
    <property type="match status" value="1"/>
</dbReference>
<organism evidence="8">
    <name type="scientific">Caldilineaceae bacterium SB0664_bin_27</name>
    <dbReference type="NCBI Taxonomy" id="2605260"/>
    <lineage>
        <taxon>Bacteria</taxon>
        <taxon>Bacillati</taxon>
        <taxon>Chloroflexota</taxon>
        <taxon>Caldilineae</taxon>
        <taxon>Caldilineales</taxon>
        <taxon>Caldilineaceae</taxon>
    </lineage>
</organism>
<dbReference type="InterPro" id="IPR050237">
    <property type="entry name" value="ATP-dep_AMP-bd_enzyme"/>
</dbReference>
<evidence type="ECO:0000313" key="8">
    <source>
        <dbReference type="EMBL" id="MXY94155.1"/>
    </source>
</evidence>
<evidence type="ECO:0000259" key="7">
    <source>
        <dbReference type="Pfam" id="PF13193"/>
    </source>
</evidence>
<evidence type="ECO:0000256" key="4">
    <source>
        <dbReference type="ARBA" id="ARBA00022840"/>
    </source>
</evidence>
<dbReference type="EC" id="6.2.1.26" evidence="5"/>
<feature type="domain" description="AMP-binding enzyme C-terminal" evidence="7">
    <location>
        <begin position="425"/>
        <end position="502"/>
    </location>
</feature>
<dbReference type="GO" id="GO:0008756">
    <property type="term" value="F:o-succinylbenzoate-CoA ligase activity"/>
    <property type="evidence" value="ECO:0007669"/>
    <property type="project" value="UniProtKB-UniRule"/>
</dbReference>
<dbReference type="UniPathway" id="UPA00079"/>
<comment type="pathway">
    <text evidence="5">Quinol/quinone metabolism; menaquinone biosynthesis.</text>
</comment>
<dbReference type="InterPro" id="IPR000873">
    <property type="entry name" value="AMP-dep_synth/lig_dom"/>
</dbReference>
<dbReference type="InterPro" id="IPR025110">
    <property type="entry name" value="AMP-bd_C"/>
</dbReference>
<dbReference type="SUPFAM" id="SSF56801">
    <property type="entry name" value="Acetyl-CoA synthetase-like"/>
    <property type="match status" value="1"/>
</dbReference>
<proteinExistence type="inferred from homology"/>
<comment type="pathway">
    <text evidence="5">Quinol/quinone metabolism; 1,4-dihydroxy-2-naphthoate biosynthesis; 1,4-dihydroxy-2-naphthoate from chorismate: step 5/7.</text>
</comment>
<keyword evidence="4 5" id="KW-0067">ATP-binding</keyword>
<comment type="function">
    <text evidence="5">Converts 2-succinylbenzoate (OSB) to 2-succinylbenzoyl-CoA (OSB-CoA).</text>
</comment>
<dbReference type="InterPro" id="IPR010192">
    <property type="entry name" value="MenE"/>
</dbReference>
<dbReference type="InterPro" id="IPR045851">
    <property type="entry name" value="AMP-bd_C_sf"/>
</dbReference>
<dbReference type="HAMAP" id="MF_00731">
    <property type="entry name" value="MenE"/>
    <property type="match status" value="1"/>
</dbReference>
<dbReference type="PANTHER" id="PTHR43767">
    <property type="entry name" value="LONG-CHAIN-FATTY-ACID--COA LIGASE"/>
    <property type="match status" value="1"/>
</dbReference>
<evidence type="ECO:0000256" key="2">
    <source>
        <dbReference type="ARBA" id="ARBA00022598"/>
    </source>
</evidence>
<gene>
    <name evidence="5 8" type="primary">menE</name>
    <name evidence="8" type="ORF">F4Y42_12000</name>
</gene>
<comment type="catalytic activity">
    <reaction evidence="5">
        <text>2-succinylbenzoate + ATP + CoA = 2-succinylbenzoyl-CoA + AMP + diphosphate</text>
        <dbReference type="Rhea" id="RHEA:17009"/>
        <dbReference type="ChEBI" id="CHEBI:18325"/>
        <dbReference type="ChEBI" id="CHEBI:30616"/>
        <dbReference type="ChEBI" id="CHEBI:33019"/>
        <dbReference type="ChEBI" id="CHEBI:57287"/>
        <dbReference type="ChEBI" id="CHEBI:57364"/>
        <dbReference type="ChEBI" id="CHEBI:456215"/>
        <dbReference type="EC" id="6.2.1.26"/>
    </reaction>
</comment>
<dbReference type="Pfam" id="PF00501">
    <property type="entry name" value="AMP-binding"/>
    <property type="match status" value="1"/>
</dbReference>
<name>A0A6B0YVJ1_9CHLR</name>
<sequence length="514" mass="55216">MLSVKKDWLYWRALATPGKTAVVFEGRSVSYAELDRMAAGQAAGLTAQGIQSGDKVAARLENSLEAVALIHAVARIDAVFVPLNTRLTAAEIGRQLNLVEPALLVVDDEPVGKGDESSGQWPGPAPDVQTLLSEPMQTVSLAKLGGDEHLIGRGAGSERRVPHQQEEGQLQSIVFTSGSTGTPKGVQLSFANHFWSATASAFRLGVGTEDRWLSCLPLYHVSGLAVVFRSCLYGTAVVLQRRFQLEEFQSCLRENRVTQTSLVPTLLHRLLHSSPATEWPQSLRTVLIGGAAASPELLHTALEEGVPVAPTYGLTEAATQAATALPADVRRKPGTVGRPLLFTELRIADSDGRPLHQGEVGEILVRGPQVTTAYYRNPTATAAALQGGWLRTGDMGRVDSDGDLFVLQRRADLIVSGGENIYPVEVETVLREHPAVADVCVVGLPDAEWGQRCAAAVQLHAGKTVTRDELLAFSRGRLAGYKQPSAKHIRFVDALPETASGKIARRAVRTMFEG</sequence>
<evidence type="ECO:0000256" key="3">
    <source>
        <dbReference type="ARBA" id="ARBA00022741"/>
    </source>
</evidence>
<protein>
    <recommendedName>
        <fullName evidence="5">2-succinylbenzoate--CoA ligase</fullName>
        <ecNumber evidence="5">6.2.1.26</ecNumber>
    </recommendedName>
    <alternativeName>
        <fullName evidence="5">o-succinylbenzoyl-CoA synthetase</fullName>
        <shortName evidence="5">OSB-CoA synthetase</shortName>
    </alternativeName>
</protein>
<dbReference type="UniPathway" id="UPA01057">
    <property type="reaction ID" value="UER00166"/>
</dbReference>
<keyword evidence="3 5" id="KW-0547">Nucleotide-binding</keyword>
<accession>A0A6B0YVJ1</accession>
<dbReference type="NCBIfam" id="TIGR01923">
    <property type="entry name" value="menE"/>
    <property type="match status" value="1"/>
</dbReference>